<dbReference type="PANTHER" id="PTHR39181">
    <property type="entry name" value="TYROSINE-PROTEIN PHOSPHATASE YWQE"/>
    <property type="match status" value="1"/>
</dbReference>
<evidence type="ECO:0000313" key="6">
    <source>
        <dbReference type="EMBL" id="PWJ77181.1"/>
    </source>
</evidence>
<evidence type="ECO:0000256" key="1">
    <source>
        <dbReference type="ARBA" id="ARBA00005750"/>
    </source>
</evidence>
<dbReference type="EMBL" id="QGGY01000003">
    <property type="protein sequence ID" value="PWJ77181.1"/>
    <property type="molecule type" value="Genomic_DNA"/>
</dbReference>
<dbReference type="RefSeq" id="WP_109625303.1">
    <property type="nucleotide sequence ID" value="NZ_JANKBI010000002.1"/>
</dbReference>
<sequence>MVDLHSHILPGLDDGPGSMEEAVFMARRAAASNVSHIAATSHGNYYPYALEEYQERFTELEEVLRRQNIPVKLYPGMEIFVDENTAGLLEKGRLLTLNGTDYILAEFPFDQSGENVCRQLRKLRDAGYRIVVAHPERYMFIQKETELAYYLESQGYVLQVNQGSLAGDFGRACKMTAEQLLVSGIARVIATDAHDTRYRSHDLQRLMWYLSGMFTSAEIRLWLSENPSRILKGSSTIGLNTDRKEE</sequence>
<dbReference type="EC" id="3.1.3.48" evidence="2"/>
<evidence type="ECO:0000313" key="7">
    <source>
        <dbReference type="Proteomes" id="UP000245412"/>
    </source>
</evidence>
<gene>
    <name evidence="6" type="ORF">C7383_10322</name>
</gene>
<keyword evidence="3" id="KW-0378">Hydrolase</keyword>
<dbReference type="Gene3D" id="3.20.20.140">
    <property type="entry name" value="Metal-dependent hydrolases"/>
    <property type="match status" value="1"/>
</dbReference>
<dbReference type="PANTHER" id="PTHR39181:SF1">
    <property type="entry name" value="TYROSINE-PROTEIN PHOSPHATASE YWQE"/>
    <property type="match status" value="1"/>
</dbReference>
<evidence type="ECO:0000256" key="4">
    <source>
        <dbReference type="ARBA" id="ARBA00022912"/>
    </source>
</evidence>
<dbReference type="InterPro" id="IPR016667">
    <property type="entry name" value="Caps_polysacc_synth_CpsB/CapC"/>
</dbReference>
<dbReference type="Pfam" id="PF19567">
    <property type="entry name" value="CpsB_CapC"/>
    <property type="match status" value="1"/>
</dbReference>
<proteinExistence type="inferred from homology"/>
<evidence type="ECO:0000256" key="2">
    <source>
        <dbReference type="ARBA" id="ARBA00013064"/>
    </source>
</evidence>
<dbReference type="Proteomes" id="UP000245412">
    <property type="component" value="Unassembled WGS sequence"/>
</dbReference>
<dbReference type="AlphaFoldDB" id="A0AB73T6G0"/>
<evidence type="ECO:0000256" key="5">
    <source>
        <dbReference type="ARBA" id="ARBA00051722"/>
    </source>
</evidence>
<organism evidence="6 7">
    <name type="scientific">Murimonas intestini</name>
    <dbReference type="NCBI Taxonomy" id="1337051"/>
    <lineage>
        <taxon>Bacteria</taxon>
        <taxon>Bacillati</taxon>
        <taxon>Bacillota</taxon>
        <taxon>Clostridia</taxon>
        <taxon>Lachnospirales</taxon>
        <taxon>Lachnospiraceae</taxon>
        <taxon>Murimonas</taxon>
    </lineage>
</organism>
<keyword evidence="4" id="KW-0904">Protein phosphatase</keyword>
<accession>A0AB73T6G0</accession>
<comment type="caution">
    <text evidence="6">The sequence shown here is derived from an EMBL/GenBank/DDBJ whole genome shotgun (WGS) entry which is preliminary data.</text>
</comment>
<comment type="catalytic activity">
    <reaction evidence="5">
        <text>O-phospho-L-tyrosyl-[protein] + H2O = L-tyrosyl-[protein] + phosphate</text>
        <dbReference type="Rhea" id="RHEA:10684"/>
        <dbReference type="Rhea" id="RHEA-COMP:10136"/>
        <dbReference type="Rhea" id="RHEA-COMP:20101"/>
        <dbReference type="ChEBI" id="CHEBI:15377"/>
        <dbReference type="ChEBI" id="CHEBI:43474"/>
        <dbReference type="ChEBI" id="CHEBI:46858"/>
        <dbReference type="ChEBI" id="CHEBI:61978"/>
        <dbReference type="EC" id="3.1.3.48"/>
    </reaction>
</comment>
<dbReference type="InterPro" id="IPR016195">
    <property type="entry name" value="Pol/histidinol_Pase-like"/>
</dbReference>
<dbReference type="GO" id="GO:0030145">
    <property type="term" value="F:manganese ion binding"/>
    <property type="evidence" value="ECO:0007669"/>
    <property type="project" value="InterPro"/>
</dbReference>
<dbReference type="PIRSF" id="PIRSF016557">
    <property type="entry name" value="Caps_synth_CpsB"/>
    <property type="match status" value="1"/>
</dbReference>
<dbReference type="GO" id="GO:0004725">
    <property type="term" value="F:protein tyrosine phosphatase activity"/>
    <property type="evidence" value="ECO:0007669"/>
    <property type="project" value="UniProtKB-EC"/>
</dbReference>
<evidence type="ECO:0000256" key="3">
    <source>
        <dbReference type="ARBA" id="ARBA00022801"/>
    </source>
</evidence>
<reference evidence="6 7" key="1">
    <citation type="submission" date="2018-05" db="EMBL/GenBank/DDBJ databases">
        <authorList>
            <person name="Goeker M."/>
            <person name="Huntemann M."/>
            <person name="Clum A."/>
            <person name="Pillay M."/>
            <person name="Palaniappan K."/>
            <person name="Varghese N."/>
            <person name="Mikhailova N."/>
            <person name="Stamatis D."/>
            <person name="Reddy T."/>
            <person name="Daum C."/>
            <person name="Shapiro N."/>
            <person name="Ivanova N."/>
            <person name="Kyrpides N."/>
            <person name="Woyke T."/>
        </authorList>
    </citation>
    <scope>NUCLEOTIDE SEQUENCE [LARGE SCALE GENOMIC DNA]</scope>
    <source>
        <strain evidence="6 7">DSM 26524</strain>
    </source>
</reference>
<comment type="similarity">
    <text evidence="1">Belongs to the metallo-dependent hydrolases superfamily. CpsB/CapC family.</text>
</comment>
<name>A0AB73T6G0_9FIRM</name>
<keyword evidence="7" id="KW-1185">Reference proteome</keyword>
<dbReference type="SUPFAM" id="SSF89550">
    <property type="entry name" value="PHP domain-like"/>
    <property type="match status" value="1"/>
</dbReference>
<protein>
    <recommendedName>
        <fullName evidence="2">protein-tyrosine-phosphatase</fullName>
        <ecNumber evidence="2">3.1.3.48</ecNumber>
    </recommendedName>
</protein>